<evidence type="ECO:0000256" key="2">
    <source>
        <dbReference type="ARBA" id="ARBA00022448"/>
    </source>
</evidence>
<dbReference type="Gene3D" id="3.40.50.300">
    <property type="entry name" value="P-loop containing nucleotide triphosphate hydrolases"/>
    <property type="match status" value="1"/>
</dbReference>
<dbReference type="InterPro" id="IPR003593">
    <property type="entry name" value="AAA+_ATPase"/>
</dbReference>
<evidence type="ECO:0000256" key="8">
    <source>
        <dbReference type="ARBA" id="ARBA00023065"/>
    </source>
</evidence>
<name>A0A3E0IKG4_9STAP</name>
<protein>
    <submittedName>
        <fullName evidence="11">Iron ABC transporter ATP-binding protein</fullName>
    </submittedName>
</protein>
<dbReference type="InterPro" id="IPR003439">
    <property type="entry name" value="ABC_transporter-like_ATP-bd"/>
</dbReference>
<gene>
    <name evidence="11" type="ORF">DOS83_14235</name>
</gene>
<dbReference type="PROSITE" id="PS50893">
    <property type="entry name" value="ABC_TRANSPORTER_2"/>
    <property type="match status" value="1"/>
</dbReference>
<evidence type="ECO:0000256" key="5">
    <source>
        <dbReference type="ARBA" id="ARBA00022741"/>
    </source>
</evidence>
<comment type="subcellular location">
    <subcellularLocation>
        <location evidence="1">Cell membrane</location>
        <topology evidence="1">Peripheral membrane protein</topology>
    </subcellularLocation>
</comment>
<dbReference type="GO" id="GO:0005886">
    <property type="term" value="C:plasma membrane"/>
    <property type="evidence" value="ECO:0007669"/>
    <property type="project" value="UniProtKB-SubCell"/>
</dbReference>
<evidence type="ECO:0000313" key="12">
    <source>
        <dbReference type="Proteomes" id="UP000256562"/>
    </source>
</evidence>
<evidence type="ECO:0000256" key="1">
    <source>
        <dbReference type="ARBA" id="ARBA00004202"/>
    </source>
</evidence>
<dbReference type="GO" id="GO:0016887">
    <property type="term" value="F:ATP hydrolysis activity"/>
    <property type="evidence" value="ECO:0007669"/>
    <property type="project" value="InterPro"/>
</dbReference>
<keyword evidence="5" id="KW-0547">Nucleotide-binding</keyword>
<dbReference type="Pfam" id="PF00005">
    <property type="entry name" value="ABC_tran"/>
    <property type="match status" value="1"/>
</dbReference>
<dbReference type="AlphaFoldDB" id="A0A3E0IKG4"/>
<dbReference type="SUPFAM" id="SSF52540">
    <property type="entry name" value="P-loop containing nucleoside triphosphate hydrolases"/>
    <property type="match status" value="1"/>
</dbReference>
<dbReference type="EMBL" id="QKXQ01000741">
    <property type="protein sequence ID" value="REH88473.1"/>
    <property type="molecule type" value="Genomic_DNA"/>
</dbReference>
<dbReference type="CDD" id="cd03214">
    <property type="entry name" value="ABC_Iron-Siderophores_B12_Hemin"/>
    <property type="match status" value="1"/>
</dbReference>
<dbReference type="SMART" id="SM00382">
    <property type="entry name" value="AAA"/>
    <property type="match status" value="1"/>
</dbReference>
<evidence type="ECO:0000256" key="3">
    <source>
        <dbReference type="ARBA" id="ARBA00022475"/>
    </source>
</evidence>
<reference evidence="11 12" key="1">
    <citation type="journal article" date="2018" name="Vet. Microbiol.">
        <title>Characterisation of Staphylococcus felis isolated from cats using whole genome sequencing.</title>
        <authorList>
            <person name="Worthing K."/>
            <person name="Pang S."/>
            <person name="Trott D.J."/>
            <person name="Abraham S."/>
            <person name="Coombs G.W."/>
            <person name="Jordan D."/>
            <person name="McIntyre L."/>
            <person name="Davies M.R."/>
            <person name="Norris J."/>
        </authorList>
    </citation>
    <scope>NUCLEOTIDE SEQUENCE [LARGE SCALE GENOMIC DNA]</scope>
    <source>
        <strain evidence="11 12">F9</strain>
    </source>
</reference>
<keyword evidence="4" id="KW-0410">Iron transport</keyword>
<dbReference type="GO" id="GO:0005524">
    <property type="term" value="F:ATP binding"/>
    <property type="evidence" value="ECO:0007669"/>
    <property type="project" value="UniProtKB-KW"/>
</dbReference>
<keyword evidence="7" id="KW-0408">Iron</keyword>
<evidence type="ECO:0000256" key="4">
    <source>
        <dbReference type="ARBA" id="ARBA00022496"/>
    </source>
</evidence>
<evidence type="ECO:0000256" key="6">
    <source>
        <dbReference type="ARBA" id="ARBA00022840"/>
    </source>
</evidence>
<dbReference type="GO" id="GO:0006826">
    <property type="term" value="P:iron ion transport"/>
    <property type="evidence" value="ECO:0007669"/>
    <property type="project" value="UniProtKB-KW"/>
</dbReference>
<dbReference type="InterPro" id="IPR027417">
    <property type="entry name" value="P-loop_NTPase"/>
</dbReference>
<keyword evidence="9" id="KW-0472">Membrane</keyword>
<dbReference type="OrthoDB" id="9787851at2"/>
<dbReference type="FunFam" id="3.40.50.300:FF:000134">
    <property type="entry name" value="Iron-enterobactin ABC transporter ATP-binding protein"/>
    <property type="match status" value="1"/>
</dbReference>
<evidence type="ECO:0000259" key="10">
    <source>
        <dbReference type="PROSITE" id="PS50893"/>
    </source>
</evidence>
<organism evidence="11 12">
    <name type="scientific">Staphylococcus felis</name>
    <dbReference type="NCBI Taxonomy" id="46127"/>
    <lineage>
        <taxon>Bacteria</taxon>
        <taxon>Bacillati</taxon>
        <taxon>Bacillota</taxon>
        <taxon>Bacilli</taxon>
        <taxon>Bacillales</taxon>
        <taxon>Staphylococcaceae</taxon>
        <taxon>Staphylococcus</taxon>
    </lineage>
</organism>
<dbReference type="PANTHER" id="PTHR42771">
    <property type="entry name" value="IRON(3+)-HYDROXAMATE IMPORT ATP-BINDING PROTEIN FHUC"/>
    <property type="match status" value="1"/>
</dbReference>
<dbReference type="RefSeq" id="WP_115926651.1">
    <property type="nucleotide sequence ID" value="NZ_QKXN01000025.1"/>
</dbReference>
<proteinExistence type="predicted"/>
<sequence>MICIRELNQTIDQKSILSDINVDIQKGKLTSLIGPNGAGKSTLLSAISRLNAFDSGEILIDNQKVEDYPSIELAQKLSVLKQTNHTELNITVEQLVNFGRFPYSKGRLTPKDRNHINEAIRLLKLEPIRHRYLKTLSGGQRQRAYIAMTIAQDTDYILLDEPLNNLDMKHSVQIMQILRELAMFYDKTIVIVIHDINFASVYSDYIVALKEGKVIKSAEKNEVIDTHVLQQVYDMNVRIEDIQGQKICIYFDELPCQYHQVHKALFKVSTGG</sequence>
<dbReference type="Proteomes" id="UP000256562">
    <property type="component" value="Unassembled WGS sequence"/>
</dbReference>
<keyword evidence="6 11" id="KW-0067">ATP-binding</keyword>
<feature type="domain" description="ABC transporter" evidence="10">
    <location>
        <begin position="2"/>
        <end position="236"/>
    </location>
</feature>
<evidence type="ECO:0000256" key="7">
    <source>
        <dbReference type="ARBA" id="ARBA00023004"/>
    </source>
</evidence>
<evidence type="ECO:0000313" key="11">
    <source>
        <dbReference type="EMBL" id="REH88473.1"/>
    </source>
</evidence>
<dbReference type="InterPro" id="IPR051535">
    <property type="entry name" value="Siderophore_ABC-ATPase"/>
</dbReference>
<evidence type="ECO:0000256" key="9">
    <source>
        <dbReference type="ARBA" id="ARBA00023136"/>
    </source>
</evidence>
<keyword evidence="3" id="KW-1003">Cell membrane</keyword>
<accession>A0A3E0IKG4</accession>
<comment type="caution">
    <text evidence="11">The sequence shown here is derived from an EMBL/GenBank/DDBJ whole genome shotgun (WGS) entry which is preliminary data.</text>
</comment>
<dbReference type="PANTHER" id="PTHR42771:SF3">
    <property type="entry name" value="PETROBACTIN IMPORT ATP-BINDING PROTEIN YCLP"/>
    <property type="match status" value="1"/>
</dbReference>
<keyword evidence="2" id="KW-0813">Transport</keyword>
<keyword evidence="8" id="KW-0406">Ion transport</keyword>